<gene>
    <name evidence="1" type="ORF">AQUCO_01100019v1</name>
</gene>
<name>A0A2G5E564_AQUCA</name>
<dbReference type="AlphaFoldDB" id="A0A2G5E564"/>
<reference evidence="1 2" key="1">
    <citation type="submission" date="2017-09" db="EMBL/GenBank/DDBJ databases">
        <title>WGS assembly of Aquilegia coerulea Goldsmith.</title>
        <authorList>
            <person name="Hodges S."/>
            <person name="Kramer E."/>
            <person name="Nordborg M."/>
            <person name="Tomkins J."/>
            <person name="Borevitz J."/>
            <person name="Derieg N."/>
            <person name="Yan J."/>
            <person name="Mihaltcheva S."/>
            <person name="Hayes R.D."/>
            <person name="Rokhsar D."/>
        </authorList>
    </citation>
    <scope>NUCLEOTIDE SEQUENCE [LARGE SCALE GENOMIC DNA]</scope>
    <source>
        <strain evidence="2">cv. Goldsmith</strain>
    </source>
</reference>
<dbReference type="EMBL" id="KZ305028">
    <property type="protein sequence ID" value="PIA50918.1"/>
    <property type="molecule type" value="Genomic_DNA"/>
</dbReference>
<dbReference type="Proteomes" id="UP000230069">
    <property type="component" value="Unassembled WGS sequence"/>
</dbReference>
<proteinExistence type="predicted"/>
<protein>
    <submittedName>
        <fullName evidence="1">Uncharacterized protein</fullName>
    </submittedName>
</protein>
<dbReference type="OrthoDB" id="1741103at2759"/>
<evidence type="ECO:0000313" key="2">
    <source>
        <dbReference type="Proteomes" id="UP000230069"/>
    </source>
</evidence>
<dbReference type="InParanoid" id="A0A2G5E564"/>
<keyword evidence="2" id="KW-1185">Reference proteome</keyword>
<sequence length="72" mass="8250">MNRTHMVWYSISSHSFSENSQPTDTPAEVQMLLLNFADIFTEPQGLPPPRSVECGPQNLFKRGRRTCQREAL</sequence>
<organism evidence="1 2">
    <name type="scientific">Aquilegia coerulea</name>
    <name type="common">Rocky mountain columbine</name>
    <dbReference type="NCBI Taxonomy" id="218851"/>
    <lineage>
        <taxon>Eukaryota</taxon>
        <taxon>Viridiplantae</taxon>
        <taxon>Streptophyta</taxon>
        <taxon>Embryophyta</taxon>
        <taxon>Tracheophyta</taxon>
        <taxon>Spermatophyta</taxon>
        <taxon>Magnoliopsida</taxon>
        <taxon>Ranunculales</taxon>
        <taxon>Ranunculaceae</taxon>
        <taxon>Thalictroideae</taxon>
        <taxon>Aquilegia</taxon>
    </lineage>
</organism>
<evidence type="ECO:0000313" key="1">
    <source>
        <dbReference type="EMBL" id="PIA50918.1"/>
    </source>
</evidence>
<accession>A0A2G5E564</accession>